<evidence type="ECO:0000256" key="6">
    <source>
        <dbReference type="SAM" id="SignalP"/>
    </source>
</evidence>
<evidence type="ECO:0000313" key="9">
    <source>
        <dbReference type="Proteomes" id="UP000034832"/>
    </source>
</evidence>
<proteinExistence type="inferred from homology"/>
<dbReference type="EMBL" id="LBIA02000001">
    <property type="protein sequence ID" value="TKT73284.1"/>
    <property type="molecule type" value="Genomic_DNA"/>
</dbReference>
<reference evidence="8" key="1">
    <citation type="submission" date="2019-04" db="EMBL/GenBank/DDBJ databases">
        <title>Whole genome sequencing of cave bacteria.</title>
        <authorList>
            <person name="Gan H.M."/>
            <person name="Barton H."/>
            <person name="Savka M.A."/>
        </authorList>
    </citation>
    <scope>NUCLEOTIDE SEQUENCE [LARGE SCALE GENOMIC DNA]</scope>
    <source>
        <strain evidence="8">LC387</strain>
    </source>
</reference>
<protein>
    <submittedName>
        <fullName evidence="8">Porin family protein</fullName>
    </submittedName>
</protein>
<evidence type="ECO:0000256" key="4">
    <source>
        <dbReference type="ARBA" id="ARBA00023237"/>
    </source>
</evidence>
<keyword evidence="9" id="KW-1185">Reference proteome</keyword>
<feature type="domain" description="Outer membrane protein beta-barrel" evidence="7">
    <location>
        <begin position="11"/>
        <end position="241"/>
    </location>
</feature>
<feature type="signal peptide" evidence="6">
    <location>
        <begin position="1"/>
        <end position="20"/>
    </location>
</feature>
<keyword evidence="4" id="KW-0998">Cell outer membrane</keyword>
<comment type="caution">
    <text evidence="8">The sequence shown here is derived from an EMBL/GenBank/DDBJ whole genome shotgun (WGS) entry which is preliminary data.</text>
</comment>
<keyword evidence="3" id="KW-0472">Membrane</keyword>
<organism evidence="8 9">
    <name type="scientific">Afipia massiliensis</name>
    <dbReference type="NCBI Taxonomy" id="211460"/>
    <lineage>
        <taxon>Bacteria</taxon>
        <taxon>Pseudomonadati</taxon>
        <taxon>Pseudomonadota</taxon>
        <taxon>Alphaproteobacteria</taxon>
        <taxon>Hyphomicrobiales</taxon>
        <taxon>Nitrobacteraceae</taxon>
        <taxon>Afipia</taxon>
    </lineage>
</organism>
<keyword evidence="2 6" id="KW-0732">Signal</keyword>
<evidence type="ECO:0000256" key="5">
    <source>
        <dbReference type="ARBA" id="ARBA00038306"/>
    </source>
</evidence>
<evidence type="ECO:0000313" key="8">
    <source>
        <dbReference type="EMBL" id="TKT73284.1"/>
    </source>
</evidence>
<dbReference type="Proteomes" id="UP000034832">
    <property type="component" value="Unassembled WGS sequence"/>
</dbReference>
<feature type="chain" id="PRO_5020381136" evidence="6">
    <location>
        <begin position="21"/>
        <end position="251"/>
    </location>
</feature>
<dbReference type="RefSeq" id="WP_046826310.1">
    <property type="nucleotide sequence ID" value="NZ_LBIA02000001.1"/>
</dbReference>
<name>A0A4U6BWR5_9BRAD</name>
<evidence type="ECO:0000256" key="1">
    <source>
        <dbReference type="ARBA" id="ARBA00004442"/>
    </source>
</evidence>
<dbReference type="Pfam" id="PF13505">
    <property type="entry name" value="OMP_b-brl"/>
    <property type="match status" value="1"/>
</dbReference>
<comment type="subcellular location">
    <subcellularLocation>
        <location evidence="1">Cell outer membrane</location>
    </subcellularLocation>
</comment>
<dbReference type="STRING" id="211460.YH63_00385"/>
<dbReference type="InterPro" id="IPR011250">
    <property type="entry name" value="OMP/PagP_B-barrel"/>
</dbReference>
<comment type="similarity">
    <text evidence="5">Belongs to the Omp25/RopB family.</text>
</comment>
<evidence type="ECO:0000256" key="2">
    <source>
        <dbReference type="ARBA" id="ARBA00022729"/>
    </source>
</evidence>
<dbReference type="InterPro" id="IPR027385">
    <property type="entry name" value="Beta-barrel_OMP"/>
</dbReference>
<evidence type="ECO:0000256" key="3">
    <source>
        <dbReference type="ARBA" id="ARBA00023136"/>
    </source>
</evidence>
<evidence type="ECO:0000259" key="7">
    <source>
        <dbReference type="Pfam" id="PF13505"/>
    </source>
</evidence>
<dbReference type="PANTHER" id="PTHR34001:SF3">
    <property type="entry name" value="BLL7405 PROTEIN"/>
    <property type="match status" value="1"/>
</dbReference>
<dbReference type="InterPro" id="IPR051692">
    <property type="entry name" value="OMP-like"/>
</dbReference>
<dbReference type="OrthoDB" id="9815357at2"/>
<dbReference type="SUPFAM" id="SSF56925">
    <property type="entry name" value="OMPA-like"/>
    <property type="match status" value="1"/>
</dbReference>
<dbReference type="PANTHER" id="PTHR34001">
    <property type="entry name" value="BLL7405 PROTEIN"/>
    <property type="match status" value="1"/>
</dbReference>
<sequence length="251" mass="26836">MKKFLLATTILGAAIASASAADMSRPYTKAPIYVAPVYNWTGFYVGAHIGAAFGGSDTVEQVLPAPALFPLSASSRDATFLGGGQIGADYQFAPNWLIGVEGQISGLASSDRTFTSTFSGGVVINDRSSDWLASVTGRLGYVSGPLLIYGKGGVAFRDDSDISFTVANLATPFIINRETTGWTVGGGLEYMFAQNWSAKIEYQYYDFDRTNFSTVAGSTTPVAFSYKEDLHTVKVGVNYHFNWGGPVVAKY</sequence>
<dbReference type="Gene3D" id="2.40.160.20">
    <property type="match status" value="1"/>
</dbReference>
<dbReference type="GO" id="GO:0009279">
    <property type="term" value="C:cell outer membrane"/>
    <property type="evidence" value="ECO:0007669"/>
    <property type="project" value="UniProtKB-SubCell"/>
</dbReference>
<accession>A0A4U6BWR5</accession>
<gene>
    <name evidence="8" type="ORF">YH63_018675</name>
</gene>
<dbReference type="AlphaFoldDB" id="A0A4U6BWR5"/>